<accession>A0A1F5JWI6</accession>
<proteinExistence type="predicted"/>
<reference evidence="1 2" key="1">
    <citation type="journal article" date="2016" name="Nat. Commun.">
        <title>Thousands of microbial genomes shed light on interconnected biogeochemical processes in an aquifer system.</title>
        <authorList>
            <person name="Anantharaman K."/>
            <person name="Brown C.T."/>
            <person name="Hug L.A."/>
            <person name="Sharon I."/>
            <person name="Castelle C.J."/>
            <person name="Probst A.J."/>
            <person name="Thomas B.C."/>
            <person name="Singh A."/>
            <person name="Wilkins M.J."/>
            <person name="Karaoz U."/>
            <person name="Brodie E.L."/>
            <person name="Williams K.H."/>
            <person name="Hubbard S.S."/>
            <person name="Banfield J.F."/>
        </authorList>
    </citation>
    <scope>NUCLEOTIDE SEQUENCE [LARGE SCALE GENOMIC DNA]</scope>
</reference>
<dbReference type="STRING" id="1797768.A3C59_02825"/>
<dbReference type="AlphaFoldDB" id="A0A1F5JWI6"/>
<dbReference type="Proteomes" id="UP000176902">
    <property type="component" value="Unassembled WGS sequence"/>
</dbReference>
<evidence type="ECO:0000313" key="2">
    <source>
        <dbReference type="Proteomes" id="UP000176902"/>
    </source>
</evidence>
<organism evidence="1 2">
    <name type="scientific">Candidatus Daviesbacteria bacterium RIFCSPHIGHO2_02_FULL_36_13</name>
    <dbReference type="NCBI Taxonomy" id="1797768"/>
    <lineage>
        <taxon>Bacteria</taxon>
        <taxon>Candidatus Daviesiibacteriota</taxon>
    </lineage>
</organism>
<sequence>MVQEQLRQLIFEGFEKHVNPIDREIPIAEFKGHLPFWRRVGTYINYLLAFTDEPFGPLKGPYPEILVDPVERTTTVIRRYPEGPGAIQYV</sequence>
<gene>
    <name evidence="1" type="ORF">A3C59_02825</name>
</gene>
<protein>
    <submittedName>
        <fullName evidence="1">Uncharacterized protein</fullName>
    </submittedName>
</protein>
<comment type="caution">
    <text evidence="1">The sequence shown here is derived from an EMBL/GenBank/DDBJ whole genome shotgun (WGS) entry which is preliminary data.</text>
</comment>
<evidence type="ECO:0000313" key="1">
    <source>
        <dbReference type="EMBL" id="OGE33006.1"/>
    </source>
</evidence>
<name>A0A1F5JWI6_9BACT</name>
<dbReference type="EMBL" id="MFCV01000017">
    <property type="protein sequence ID" value="OGE33006.1"/>
    <property type="molecule type" value="Genomic_DNA"/>
</dbReference>